<dbReference type="RefSeq" id="WP_009116154.1">
    <property type="nucleotide sequence ID" value="NZ_JH165159.1"/>
</dbReference>
<keyword evidence="2" id="KW-1185">Reference proteome</keyword>
<proteinExistence type="predicted"/>
<dbReference type="GO" id="GO:0016740">
    <property type="term" value="F:transferase activity"/>
    <property type="evidence" value="ECO:0007669"/>
    <property type="project" value="UniProtKB-KW"/>
</dbReference>
<dbReference type="PATRIC" id="fig|1030841.3.peg.991"/>
<keyword evidence="1" id="KW-0808">Transferase</keyword>
<accession>G4CPK2</accession>
<evidence type="ECO:0000313" key="1">
    <source>
        <dbReference type="EMBL" id="EGZ47765.1"/>
    </source>
</evidence>
<evidence type="ECO:0000313" key="2">
    <source>
        <dbReference type="Proteomes" id="UP000005336"/>
    </source>
</evidence>
<gene>
    <name evidence="1" type="primary">ddlA</name>
    <name evidence="1" type="ORF">HMPREF9370_1012</name>
</gene>
<dbReference type="Proteomes" id="UP000005336">
    <property type="component" value="Unassembled WGS sequence"/>
</dbReference>
<dbReference type="HOGENOM" id="CLU_2845320_0_0_4"/>
<sequence length="65" mass="6884">MAVYRVMNYEPEGEDVEIGTLETVAGGEVVVDVLGVSGGKAANLNIALCELREGWGWPGAYLEGK</sequence>
<dbReference type="STRING" id="1030841.HMPREF9370_1012"/>
<name>G4CPK2_9NEIS</name>
<dbReference type="GO" id="GO:0008716">
    <property type="term" value="F:D-alanine-D-alanine ligase activity"/>
    <property type="evidence" value="ECO:0007669"/>
    <property type="project" value="UniProtKB-EC"/>
</dbReference>
<keyword evidence="1" id="KW-0436">Ligase</keyword>
<organism evidence="1 2">
    <name type="scientific">Neisseria wadsworthii 9715</name>
    <dbReference type="NCBI Taxonomy" id="1030841"/>
    <lineage>
        <taxon>Bacteria</taxon>
        <taxon>Pseudomonadati</taxon>
        <taxon>Pseudomonadota</taxon>
        <taxon>Betaproteobacteria</taxon>
        <taxon>Neisseriales</taxon>
        <taxon>Neisseriaceae</taxon>
        <taxon>Neisseria</taxon>
    </lineage>
</organism>
<reference evidence="1 2" key="1">
    <citation type="submission" date="2011-06" db="EMBL/GenBank/DDBJ databases">
        <authorList>
            <person name="Muzny D."/>
            <person name="Qin X."/>
            <person name="Deng J."/>
            <person name="Jiang H."/>
            <person name="Liu Y."/>
            <person name="Qu J."/>
            <person name="Song X.-Z."/>
            <person name="Zhang L."/>
            <person name="Thornton R."/>
            <person name="Coyle M."/>
            <person name="Francisco L."/>
            <person name="Jackson L."/>
            <person name="Javaid M."/>
            <person name="Korchina V."/>
            <person name="Kovar C."/>
            <person name="Mata R."/>
            <person name="Mathew T."/>
            <person name="Ngo R."/>
            <person name="Nguyen L."/>
            <person name="Nguyen N."/>
            <person name="Okwuonu G."/>
            <person name="Ongeri F."/>
            <person name="Pham C."/>
            <person name="Simmons D."/>
            <person name="Wilczek-Boney K."/>
            <person name="Hale W."/>
            <person name="Jakkamsetti A."/>
            <person name="Pham P."/>
            <person name="Ruth R."/>
            <person name="San Lucas F."/>
            <person name="Warren J."/>
            <person name="Zhang J."/>
            <person name="Zhao Z."/>
            <person name="Zhou C."/>
            <person name="Zhu D."/>
            <person name="Lee S."/>
            <person name="Bess C."/>
            <person name="Blankenburg K."/>
            <person name="Forbes L."/>
            <person name="Fu Q."/>
            <person name="Gubbala S."/>
            <person name="Hirani K."/>
            <person name="Jayaseelan J.C."/>
            <person name="Lara F."/>
            <person name="Munidasa M."/>
            <person name="Palculict T."/>
            <person name="Patil S."/>
            <person name="Pu L.-L."/>
            <person name="Saada N."/>
            <person name="Tang L."/>
            <person name="Weissenberger G."/>
            <person name="Zhu Y."/>
            <person name="Hemphill L."/>
            <person name="Shang Y."/>
            <person name="Youmans B."/>
            <person name="Ayvaz T."/>
            <person name="Ross M."/>
            <person name="Santibanez J."/>
            <person name="Aqrawi P."/>
            <person name="Gross S."/>
            <person name="Joshi V."/>
            <person name="Fowler G."/>
            <person name="Nazareth L."/>
            <person name="Reid J."/>
            <person name="Worley K."/>
            <person name="Petrosino J."/>
            <person name="Highlander S."/>
            <person name="Gibbs R."/>
        </authorList>
    </citation>
    <scope>NUCLEOTIDE SEQUENCE [LARGE SCALE GENOMIC DNA]</scope>
    <source>
        <strain evidence="1 2">9715</strain>
    </source>
</reference>
<comment type="caution">
    <text evidence="1">The sequence shown here is derived from an EMBL/GenBank/DDBJ whole genome shotgun (WGS) entry which is preliminary data.</text>
</comment>
<protein>
    <submittedName>
        <fullName evidence="1">Glycosyl transferase</fullName>
        <ecNumber evidence="1">6.3.2.4</ecNumber>
    </submittedName>
</protein>
<dbReference type="EC" id="6.3.2.4" evidence="1"/>
<dbReference type="AlphaFoldDB" id="G4CPK2"/>
<dbReference type="EMBL" id="AGAZ01000038">
    <property type="protein sequence ID" value="EGZ47765.1"/>
    <property type="molecule type" value="Genomic_DNA"/>
</dbReference>